<evidence type="ECO:0000256" key="1">
    <source>
        <dbReference type="SAM" id="MobiDB-lite"/>
    </source>
</evidence>
<evidence type="ECO:0000313" key="3">
    <source>
        <dbReference type="Proteomes" id="UP000557566"/>
    </source>
</evidence>
<name>A0A8H4PXP8_9HYPO</name>
<accession>A0A8H4PXP8</accession>
<organism evidence="2 3">
    <name type="scientific">Ophiocordyceps sinensis</name>
    <dbReference type="NCBI Taxonomy" id="72228"/>
    <lineage>
        <taxon>Eukaryota</taxon>
        <taxon>Fungi</taxon>
        <taxon>Dikarya</taxon>
        <taxon>Ascomycota</taxon>
        <taxon>Pezizomycotina</taxon>
        <taxon>Sordariomycetes</taxon>
        <taxon>Hypocreomycetidae</taxon>
        <taxon>Hypocreales</taxon>
        <taxon>Ophiocordycipitaceae</taxon>
        <taxon>Ophiocordyceps</taxon>
    </lineage>
</organism>
<dbReference type="EMBL" id="JAAVMX010000002">
    <property type="protein sequence ID" value="KAF4512332.1"/>
    <property type="molecule type" value="Genomic_DNA"/>
</dbReference>
<keyword evidence="3" id="KW-1185">Reference proteome</keyword>
<dbReference type="AlphaFoldDB" id="A0A8H4PXP8"/>
<sequence length="151" mass="16021">MKNSLVQWSGRLCESHSASDNGAAQGSENRKGRAGVAPGRHLHGGRGCRLQYQGSPGHDAPWIDEAGAYLVAEVAPGVAVMLHLVLEVMRRAGLNVWILDTAVHNIHHAIQAPVPSGTNHLPPRKDLPAEPPRAGTPAGQDYARSRDSPAV</sequence>
<feature type="region of interest" description="Disordered" evidence="1">
    <location>
        <begin position="112"/>
        <end position="151"/>
    </location>
</feature>
<gene>
    <name evidence="2" type="ORF">G6O67_001488</name>
</gene>
<feature type="region of interest" description="Disordered" evidence="1">
    <location>
        <begin position="16"/>
        <end position="48"/>
    </location>
</feature>
<dbReference type="Proteomes" id="UP000557566">
    <property type="component" value="Unassembled WGS sequence"/>
</dbReference>
<comment type="caution">
    <text evidence="2">The sequence shown here is derived from an EMBL/GenBank/DDBJ whole genome shotgun (WGS) entry which is preliminary data.</text>
</comment>
<protein>
    <submittedName>
        <fullName evidence="2">Uncharacterized protein</fullName>
    </submittedName>
</protein>
<evidence type="ECO:0000313" key="2">
    <source>
        <dbReference type="EMBL" id="KAF4512332.1"/>
    </source>
</evidence>
<feature type="compositionally biased region" description="Polar residues" evidence="1">
    <location>
        <begin position="16"/>
        <end position="27"/>
    </location>
</feature>
<proteinExistence type="predicted"/>
<reference evidence="2 3" key="1">
    <citation type="journal article" date="2020" name="Genome Biol. Evol.">
        <title>A new high-quality draft genome assembly of the Chinese cordyceps Ophiocordyceps sinensis.</title>
        <authorList>
            <person name="Shu R."/>
            <person name="Zhang J."/>
            <person name="Meng Q."/>
            <person name="Zhang H."/>
            <person name="Zhou G."/>
            <person name="Li M."/>
            <person name="Wu P."/>
            <person name="Zhao Y."/>
            <person name="Chen C."/>
            <person name="Qin Q."/>
        </authorList>
    </citation>
    <scope>NUCLEOTIDE SEQUENCE [LARGE SCALE GENOMIC DNA]</scope>
    <source>
        <strain evidence="2 3">IOZ07</strain>
    </source>
</reference>